<evidence type="ECO:0000256" key="1">
    <source>
        <dbReference type="SAM" id="MobiDB-lite"/>
    </source>
</evidence>
<gene>
    <name evidence="2" type="ORF">BS47DRAFT_1361508</name>
</gene>
<feature type="region of interest" description="Disordered" evidence="1">
    <location>
        <begin position="120"/>
        <end position="140"/>
    </location>
</feature>
<comment type="caution">
    <text evidence="2">The sequence shown here is derived from an EMBL/GenBank/DDBJ whole genome shotgun (WGS) entry which is preliminary data.</text>
</comment>
<feature type="region of interest" description="Disordered" evidence="1">
    <location>
        <begin position="36"/>
        <end position="67"/>
    </location>
</feature>
<reference evidence="2" key="1">
    <citation type="journal article" date="2020" name="Nat. Commun.">
        <title>Large-scale genome sequencing of mycorrhizal fungi provides insights into the early evolution of symbiotic traits.</title>
        <authorList>
            <person name="Miyauchi S."/>
            <person name="Kiss E."/>
            <person name="Kuo A."/>
            <person name="Drula E."/>
            <person name="Kohler A."/>
            <person name="Sanchez-Garcia M."/>
            <person name="Morin E."/>
            <person name="Andreopoulos B."/>
            <person name="Barry K.W."/>
            <person name="Bonito G."/>
            <person name="Buee M."/>
            <person name="Carver A."/>
            <person name="Chen C."/>
            <person name="Cichocki N."/>
            <person name="Clum A."/>
            <person name="Culley D."/>
            <person name="Crous P.W."/>
            <person name="Fauchery L."/>
            <person name="Girlanda M."/>
            <person name="Hayes R.D."/>
            <person name="Keri Z."/>
            <person name="LaButti K."/>
            <person name="Lipzen A."/>
            <person name="Lombard V."/>
            <person name="Magnuson J."/>
            <person name="Maillard F."/>
            <person name="Murat C."/>
            <person name="Nolan M."/>
            <person name="Ohm R.A."/>
            <person name="Pangilinan J."/>
            <person name="Pereira M.F."/>
            <person name="Perotto S."/>
            <person name="Peter M."/>
            <person name="Pfister S."/>
            <person name="Riley R."/>
            <person name="Sitrit Y."/>
            <person name="Stielow J.B."/>
            <person name="Szollosi G."/>
            <person name="Zifcakova L."/>
            <person name="Stursova M."/>
            <person name="Spatafora J.W."/>
            <person name="Tedersoo L."/>
            <person name="Vaario L.M."/>
            <person name="Yamada A."/>
            <person name="Yan M."/>
            <person name="Wang P."/>
            <person name="Xu J."/>
            <person name="Bruns T."/>
            <person name="Baldrian P."/>
            <person name="Vilgalys R."/>
            <person name="Dunand C."/>
            <person name="Henrissat B."/>
            <person name="Grigoriev I.V."/>
            <person name="Hibbett D."/>
            <person name="Nagy L.G."/>
            <person name="Martin F.M."/>
        </authorList>
    </citation>
    <scope>NUCLEOTIDE SEQUENCE</scope>
    <source>
        <strain evidence="2">UP504</strain>
    </source>
</reference>
<proteinExistence type="predicted"/>
<evidence type="ECO:0000313" key="2">
    <source>
        <dbReference type="EMBL" id="KAF9514797.1"/>
    </source>
</evidence>
<dbReference type="AlphaFoldDB" id="A0A9P6AZN9"/>
<accession>A0A9P6AZN9</accession>
<protein>
    <submittedName>
        <fullName evidence="2">Uncharacterized protein</fullName>
    </submittedName>
</protein>
<organism evidence="2 3">
    <name type="scientific">Hydnum rufescens UP504</name>
    <dbReference type="NCBI Taxonomy" id="1448309"/>
    <lineage>
        <taxon>Eukaryota</taxon>
        <taxon>Fungi</taxon>
        <taxon>Dikarya</taxon>
        <taxon>Basidiomycota</taxon>
        <taxon>Agaricomycotina</taxon>
        <taxon>Agaricomycetes</taxon>
        <taxon>Cantharellales</taxon>
        <taxon>Hydnaceae</taxon>
        <taxon>Hydnum</taxon>
    </lineage>
</organism>
<dbReference type="EMBL" id="MU128957">
    <property type="protein sequence ID" value="KAF9514797.1"/>
    <property type="molecule type" value="Genomic_DNA"/>
</dbReference>
<evidence type="ECO:0000313" key="3">
    <source>
        <dbReference type="Proteomes" id="UP000886523"/>
    </source>
</evidence>
<dbReference type="Proteomes" id="UP000886523">
    <property type="component" value="Unassembled WGS sequence"/>
</dbReference>
<name>A0A9P6AZN9_9AGAM</name>
<feature type="compositionally biased region" description="Polar residues" evidence="1">
    <location>
        <begin position="120"/>
        <end position="133"/>
    </location>
</feature>
<keyword evidence="3" id="KW-1185">Reference proteome</keyword>
<sequence length="233" mass="24950">MAQFGKEGTHSWTCQQPSPLETSVFIDFCRTSGYAQDKVQNDHPDPAKGEPGDPSTIQTHPVADLGTNNGMAVNIKKECLVPINSKPKGSLIITLLYMILTAIHGLITLLEAEEMESLVETQQGSLDAPSTSCLAPAEGPAPTPAPLSIPVLSCVPMPPSICTPHSLAWAPSTPIPMSPGPYEHWLEFFSPVMGVQGSIYHFMNSEAEGWGHVNVAQQAGNVEILQVGGRGRW</sequence>
<feature type="compositionally biased region" description="Basic and acidic residues" evidence="1">
    <location>
        <begin position="39"/>
        <end position="51"/>
    </location>
</feature>